<dbReference type="EMBL" id="VSRR010000447">
    <property type="protein sequence ID" value="MPC15681.1"/>
    <property type="molecule type" value="Genomic_DNA"/>
</dbReference>
<sequence>MSGGKWHQTLRGGRSEPPQPPPRCLSSAQNSAAVTRPNPGMHTRMHDIPDGEAALRTNSYGLPVAAPGRGLWVKCSQCLALRGCLAQSMCPRGRGRAPVYRNDITTHDSRGAKSGGVTTTFM</sequence>
<dbReference type="AlphaFoldDB" id="A0A5B7D391"/>
<protein>
    <submittedName>
        <fullName evidence="2">Uncharacterized protein</fullName>
    </submittedName>
</protein>
<keyword evidence="3" id="KW-1185">Reference proteome</keyword>
<feature type="region of interest" description="Disordered" evidence="1">
    <location>
        <begin position="1"/>
        <end position="47"/>
    </location>
</feature>
<gene>
    <name evidence="2" type="ORF">E2C01_008480</name>
</gene>
<name>A0A5B7D391_PORTR</name>
<comment type="caution">
    <text evidence="2">The sequence shown here is derived from an EMBL/GenBank/DDBJ whole genome shotgun (WGS) entry which is preliminary data.</text>
</comment>
<evidence type="ECO:0000313" key="2">
    <source>
        <dbReference type="EMBL" id="MPC15681.1"/>
    </source>
</evidence>
<accession>A0A5B7D391</accession>
<reference evidence="2 3" key="1">
    <citation type="submission" date="2019-05" db="EMBL/GenBank/DDBJ databases">
        <title>Another draft genome of Portunus trituberculatus and its Hox gene families provides insights of decapod evolution.</title>
        <authorList>
            <person name="Jeong J.-H."/>
            <person name="Song I."/>
            <person name="Kim S."/>
            <person name="Choi T."/>
            <person name="Kim D."/>
            <person name="Ryu S."/>
            <person name="Kim W."/>
        </authorList>
    </citation>
    <scope>NUCLEOTIDE SEQUENCE [LARGE SCALE GENOMIC DNA]</scope>
    <source>
        <tissue evidence="2">Muscle</tissue>
    </source>
</reference>
<evidence type="ECO:0000256" key="1">
    <source>
        <dbReference type="SAM" id="MobiDB-lite"/>
    </source>
</evidence>
<evidence type="ECO:0000313" key="3">
    <source>
        <dbReference type="Proteomes" id="UP000324222"/>
    </source>
</evidence>
<proteinExistence type="predicted"/>
<organism evidence="2 3">
    <name type="scientific">Portunus trituberculatus</name>
    <name type="common">Swimming crab</name>
    <name type="synonym">Neptunus trituberculatus</name>
    <dbReference type="NCBI Taxonomy" id="210409"/>
    <lineage>
        <taxon>Eukaryota</taxon>
        <taxon>Metazoa</taxon>
        <taxon>Ecdysozoa</taxon>
        <taxon>Arthropoda</taxon>
        <taxon>Crustacea</taxon>
        <taxon>Multicrustacea</taxon>
        <taxon>Malacostraca</taxon>
        <taxon>Eumalacostraca</taxon>
        <taxon>Eucarida</taxon>
        <taxon>Decapoda</taxon>
        <taxon>Pleocyemata</taxon>
        <taxon>Brachyura</taxon>
        <taxon>Eubrachyura</taxon>
        <taxon>Portunoidea</taxon>
        <taxon>Portunidae</taxon>
        <taxon>Portuninae</taxon>
        <taxon>Portunus</taxon>
    </lineage>
</organism>
<dbReference type="Proteomes" id="UP000324222">
    <property type="component" value="Unassembled WGS sequence"/>
</dbReference>